<keyword evidence="5" id="KW-1185">Reference proteome</keyword>
<keyword evidence="1" id="KW-0694">RNA-binding</keyword>
<dbReference type="AlphaFoldDB" id="A0A161LEV1"/>
<comment type="caution">
    <text evidence="4">The sequence shown here is derived from an EMBL/GenBank/DDBJ whole genome shotgun (WGS) entry which is preliminary data.</text>
</comment>
<reference evidence="5" key="2">
    <citation type="journal article" date="2017" name="Genome Announc.">
        <title>Draft genome sequence of Paludibacter jiangxiensis NM7(T), a propionate-producing fermentative bacterium.</title>
        <authorList>
            <person name="Qiu Y.-L."/>
            <person name="Tourlousse D.M."/>
            <person name="Matsuura N."/>
            <person name="Ohashi A."/>
            <person name="Sekiguchi Y."/>
        </authorList>
    </citation>
    <scope>NUCLEOTIDE SEQUENCE [LARGE SCALE GENOMIC DNA]</scope>
    <source>
        <strain evidence="5">NM7</strain>
    </source>
</reference>
<feature type="compositionally biased region" description="Basic and acidic residues" evidence="2">
    <location>
        <begin position="99"/>
        <end position="108"/>
    </location>
</feature>
<dbReference type="PANTHER" id="PTHR48027">
    <property type="entry name" value="HETEROGENEOUS NUCLEAR RIBONUCLEOPROTEIN 87F-RELATED"/>
    <property type="match status" value="1"/>
</dbReference>
<dbReference type="Pfam" id="PF00076">
    <property type="entry name" value="RRM_1"/>
    <property type="match status" value="1"/>
</dbReference>
<feature type="domain" description="RRM" evidence="3">
    <location>
        <begin position="1"/>
        <end position="79"/>
    </location>
</feature>
<feature type="region of interest" description="Disordered" evidence="2">
    <location>
        <begin position="77"/>
        <end position="108"/>
    </location>
</feature>
<dbReference type="RefSeq" id="WP_068703670.1">
    <property type="nucleotide sequence ID" value="NZ_BDCR01000003.1"/>
</dbReference>
<feature type="compositionally biased region" description="Basic and acidic residues" evidence="2">
    <location>
        <begin position="78"/>
        <end position="88"/>
    </location>
</feature>
<dbReference type="EMBL" id="BDCR01000003">
    <property type="protein sequence ID" value="GAT62927.1"/>
    <property type="molecule type" value="Genomic_DNA"/>
</dbReference>
<dbReference type="STRING" id="681398.PJIAN_3239"/>
<dbReference type="PROSITE" id="PS50102">
    <property type="entry name" value="RRM"/>
    <property type="match status" value="1"/>
</dbReference>
<name>A0A161LEV1_9BACT</name>
<accession>A0A161LEV1</accession>
<gene>
    <name evidence="4" type="ORF">PJIAN_3239</name>
</gene>
<dbReference type="InterPro" id="IPR048289">
    <property type="entry name" value="RRM2_NsCP33-like"/>
</dbReference>
<evidence type="ECO:0000313" key="5">
    <source>
        <dbReference type="Proteomes" id="UP000076586"/>
    </source>
</evidence>
<dbReference type="InterPro" id="IPR052462">
    <property type="entry name" value="SLIRP/GR-RBP-like"/>
</dbReference>
<dbReference type="Proteomes" id="UP000076586">
    <property type="component" value="Unassembled WGS sequence"/>
</dbReference>
<evidence type="ECO:0000313" key="4">
    <source>
        <dbReference type="EMBL" id="GAT62927.1"/>
    </source>
</evidence>
<dbReference type="GO" id="GO:0003723">
    <property type="term" value="F:RNA binding"/>
    <property type="evidence" value="ECO:0007669"/>
    <property type="project" value="UniProtKB-KW"/>
</dbReference>
<organism evidence="4 5">
    <name type="scientific">Paludibacter jiangxiensis</name>
    <dbReference type="NCBI Taxonomy" id="681398"/>
    <lineage>
        <taxon>Bacteria</taxon>
        <taxon>Pseudomonadati</taxon>
        <taxon>Bacteroidota</taxon>
        <taxon>Bacteroidia</taxon>
        <taxon>Bacteroidales</taxon>
        <taxon>Paludibacteraceae</taxon>
        <taxon>Paludibacter</taxon>
    </lineage>
</organism>
<dbReference type="OrthoDB" id="9798855at2"/>
<dbReference type="Gene3D" id="3.30.70.330">
    <property type="match status" value="1"/>
</dbReference>
<dbReference type="CDD" id="cd21608">
    <property type="entry name" value="RRM2_NsCP33_like"/>
    <property type="match status" value="1"/>
</dbReference>
<evidence type="ECO:0000259" key="3">
    <source>
        <dbReference type="PROSITE" id="PS50102"/>
    </source>
</evidence>
<protein>
    <submittedName>
        <fullName evidence="4">RNA recognition motif</fullName>
    </submittedName>
</protein>
<sequence length="108" mass="12107">MNIYISHLSYGVDDNGLKEVFEAYGQVDSAKVITDKFTGKSRGFGFVEMPDEAEANKAIEALNQSEVNGMTINVNIAKPREERPRREYSNNGGGSRGGYNDRRSNNRW</sequence>
<dbReference type="InterPro" id="IPR035979">
    <property type="entry name" value="RBD_domain_sf"/>
</dbReference>
<evidence type="ECO:0000256" key="1">
    <source>
        <dbReference type="ARBA" id="ARBA00022884"/>
    </source>
</evidence>
<dbReference type="InterPro" id="IPR000504">
    <property type="entry name" value="RRM_dom"/>
</dbReference>
<reference evidence="5" key="1">
    <citation type="submission" date="2016-04" db="EMBL/GenBank/DDBJ databases">
        <title>Draft genome sequence of Paludibacter jiangxiensis strain NM7.</title>
        <authorList>
            <person name="Qiu Y."/>
            <person name="Matsuura N."/>
            <person name="Ohashi A."/>
            <person name="Tourlousse M.D."/>
            <person name="Sekiguchi Y."/>
        </authorList>
    </citation>
    <scope>NUCLEOTIDE SEQUENCE [LARGE SCALE GENOMIC DNA]</scope>
    <source>
        <strain evidence="5">NM7</strain>
    </source>
</reference>
<dbReference type="SMART" id="SM00360">
    <property type="entry name" value="RRM"/>
    <property type="match status" value="1"/>
</dbReference>
<proteinExistence type="predicted"/>
<evidence type="ECO:0000256" key="2">
    <source>
        <dbReference type="SAM" id="MobiDB-lite"/>
    </source>
</evidence>
<dbReference type="SUPFAM" id="SSF54928">
    <property type="entry name" value="RNA-binding domain, RBD"/>
    <property type="match status" value="1"/>
</dbReference>
<dbReference type="InterPro" id="IPR012677">
    <property type="entry name" value="Nucleotide-bd_a/b_plait_sf"/>
</dbReference>